<gene>
    <name evidence="1" type="ORF">PV10_05336</name>
</gene>
<evidence type="ECO:0008006" key="3">
    <source>
        <dbReference type="Google" id="ProtNLM"/>
    </source>
</evidence>
<accession>A0A0D1WNS6</accession>
<dbReference type="EMBL" id="KN847523">
    <property type="protein sequence ID" value="KIV90710.1"/>
    <property type="molecule type" value="Genomic_DNA"/>
</dbReference>
<dbReference type="RefSeq" id="XP_016222284.1">
    <property type="nucleotide sequence ID" value="XM_016369991.1"/>
</dbReference>
<dbReference type="VEuPathDB" id="FungiDB:PV10_05336"/>
<dbReference type="PANTHER" id="PTHR37540">
    <property type="entry name" value="TRANSCRIPTION FACTOR (ACR-2), PUTATIVE-RELATED-RELATED"/>
    <property type="match status" value="1"/>
</dbReference>
<keyword evidence="2" id="KW-1185">Reference proteome</keyword>
<dbReference type="OMA" id="FATTHIW"/>
<dbReference type="OrthoDB" id="3469466at2759"/>
<dbReference type="Pfam" id="PF11951">
    <property type="entry name" value="Fungal_trans_2"/>
    <property type="match status" value="1"/>
</dbReference>
<sequence>MNAWLFVSLEKGRAHDPRLHSSIGEAELKSHATRFSKARLRKKKLQVLKKSIEPFPITPKEDVSDKSLSHEALWHQPQQLVPPSFHPQTTLALSGCHTFAPEHMKDLAPALQQALEYAYEVLWPMNSPAIQGSSLKATIQFWRAAGVQCPLTFYSQVSNAATLCLAKATDAVYVRQMSTLRTIYQSRAIHLIQKAVGELAGPPSFTLISCIMNMHGQGGQVLEPTYCSLVPESPIFAAFNLKLYGRFAYPPQHFPALTELLRQRGGISTLPPGVANPLQLADLASANRTFTSPKFPLLSCISQMASHHAAQHDDRALGLLGTLGSGFSACMGSDDTGMFSVLSEACQLTASIDQYHREVGLRLPLHVLAVKAIAFQHRLLTLPPCLSDCVDLSPCSADAIVYQAIRFTTLIYSDFMIFPSAEVRQGRSRLASCLRECLLRWLDARGEMLDGQNVYQDLLLWCLVLGGVASSNTSHRSWYVKQVAEQLLARTMTWGMLETTLYRFLYWDYVFSGLVTNLWMEARSLGTHEGLEQVHWMVDMGLCEPATLDIGGVRSLKGALSETRVIHR</sequence>
<dbReference type="Proteomes" id="UP000054302">
    <property type="component" value="Unassembled WGS sequence"/>
</dbReference>
<reference evidence="1 2" key="1">
    <citation type="submission" date="2015-01" db="EMBL/GenBank/DDBJ databases">
        <title>The Genome Sequence of Exophiala mesophila CBS40295.</title>
        <authorList>
            <consortium name="The Broad Institute Genomics Platform"/>
            <person name="Cuomo C."/>
            <person name="de Hoog S."/>
            <person name="Gorbushina A."/>
            <person name="Stielow B."/>
            <person name="Teixiera M."/>
            <person name="Abouelleil A."/>
            <person name="Chapman S.B."/>
            <person name="Priest M."/>
            <person name="Young S.K."/>
            <person name="Wortman J."/>
            <person name="Nusbaum C."/>
            <person name="Birren B."/>
        </authorList>
    </citation>
    <scope>NUCLEOTIDE SEQUENCE [LARGE SCALE GENOMIC DNA]</scope>
    <source>
        <strain evidence="1 2">CBS 40295</strain>
    </source>
</reference>
<dbReference type="InterPro" id="IPR021858">
    <property type="entry name" value="Fun_TF"/>
</dbReference>
<protein>
    <recommendedName>
        <fullName evidence="3">Transcription factor domain-containing protein</fullName>
    </recommendedName>
</protein>
<name>A0A0D1WNS6_EXOME</name>
<dbReference type="GeneID" id="27323181"/>
<organism evidence="1 2">
    <name type="scientific">Exophiala mesophila</name>
    <name type="common">Black yeast-like fungus</name>
    <dbReference type="NCBI Taxonomy" id="212818"/>
    <lineage>
        <taxon>Eukaryota</taxon>
        <taxon>Fungi</taxon>
        <taxon>Dikarya</taxon>
        <taxon>Ascomycota</taxon>
        <taxon>Pezizomycotina</taxon>
        <taxon>Eurotiomycetes</taxon>
        <taxon>Chaetothyriomycetidae</taxon>
        <taxon>Chaetothyriales</taxon>
        <taxon>Herpotrichiellaceae</taxon>
        <taxon>Exophiala</taxon>
    </lineage>
</organism>
<dbReference type="HOGENOM" id="CLU_015771_0_1_1"/>
<proteinExistence type="predicted"/>
<evidence type="ECO:0000313" key="2">
    <source>
        <dbReference type="Proteomes" id="UP000054302"/>
    </source>
</evidence>
<dbReference type="PANTHER" id="PTHR37540:SF5">
    <property type="entry name" value="TRANSCRIPTION FACTOR DOMAIN-CONTAINING PROTEIN"/>
    <property type="match status" value="1"/>
</dbReference>
<dbReference type="AlphaFoldDB" id="A0A0D1WNS6"/>
<evidence type="ECO:0000313" key="1">
    <source>
        <dbReference type="EMBL" id="KIV90710.1"/>
    </source>
</evidence>